<dbReference type="InterPro" id="IPR041347">
    <property type="entry name" value="MftR_C"/>
</dbReference>
<dbReference type="PROSITE" id="PS01081">
    <property type="entry name" value="HTH_TETR_1"/>
    <property type="match status" value="1"/>
</dbReference>
<evidence type="ECO:0000256" key="3">
    <source>
        <dbReference type="ARBA" id="ARBA00023163"/>
    </source>
</evidence>
<dbReference type="PRINTS" id="PR00455">
    <property type="entry name" value="HTHTETR"/>
</dbReference>
<feature type="DNA-binding region" description="H-T-H motif" evidence="4">
    <location>
        <begin position="39"/>
        <end position="58"/>
    </location>
</feature>
<dbReference type="InterPro" id="IPR001647">
    <property type="entry name" value="HTH_TetR"/>
</dbReference>
<feature type="domain" description="HTH tetR-type" evidence="5">
    <location>
        <begin position="16"/>
        <end position="76"/>
    </location>
</feature>
<dbReference type="InterPro" id="IPR050109">
    <property type="entry name" value="HTH-type_TetR-like_transc_reg"/>
</dbReference>
<comment type="caution">
    <text evidence="6">The sequence shown here is derived from an EMBL/GenBank/DDBJ whole genome shotgun (WGS) entry which is preliminary data.</text>
</comment>
<gene>
    <name evidence="6" type="ORF">GCM10010492_33510</name>
</gene>
<protein>
    <submittedName>
        <fullName evidence="6">TetR family transcriptional regulator</fullName>
    </submittedName>
</protein>
<accession>A0ABN0TWP9</accession>
<sequence length="199" mass="21849">MFAMTRPAGLRERKKLATRTALADAALRLCLERGVDGVTVEQVAHEAGVSLRTFFNYFSSKEEAVVAGDVATAEAFVRAFAERPADEPVLEALRRALVAILPEHVDRAKLEQLRLLRRTPTLLPAQLAAFHAQERALAGVVGERVGLDPATDLYPMVFAATVMASVRVVVTQWLDTGDRRPLADLVNTMIDQLDAGFRR</sequence>
<evidence type="ECO:0000259" key="5">
    <source>
        <dbReference type="PROSITE" id="PS50977"/>
    </source>
</evidence>
<evidence type="ECO:0000256" key="1">
    <source>
        <dbReference type="ARBA" id="ARBA00023015"/>
    </source>
</evidence>
<dbReference type="InterPro" id="IPR009057">
    <property type="entry name" value="Homeodomain-like_sf"/>
</dbReference>
<dbReference type="InterPro" id="IPR023772">
    <property type="entry name" value="DNA-bd_HTH_TetR-type_CS"/>
</dbReference>
<dbReference type="PANTHER" id="PTHR30055">
    <property type="entry name" value="HTH-TYPE TRANSCRIPTIONAL REGULATOR RUTR"/>
    <property type="match status" value="1"/>
</dbReference>
<dbReference type="Gene3D" id="1.10.357.10">
    <property type="entry name" value="Tetracycline Repressor, domain 2"/>
    <property type="match status" value="1"/>
</dbReference>
<organism evidence="6 7">
    <name type="scientific">Saccharothrix mutabilis subsp. mutabilis</name>
    <dbReference type="NCBI Taxonomy" id="66855"/>
    <lineage>
        <taxon>Bacteria</taxon>
        <taxon>Bacillati</taxon>
        <taxon>Actinomycetota</taxon>
        <taxon>Actinomycetes</taxon>
        <taxon>Pseudonocardiales</taxon>
        <taxon>Pseudonocardiaceae</taxon>
        <taxon>Saccharothrix</taxon>
    </lineage>
</organism>
<dbReference type="EMBL" id="BAAABU010000006">
    <property type="protein sequence ID" value="GAA0232136.1"/>
    <property type="molecule type" value="Genomic_DNA"/>
</dbReference>
<dbReference type="PROSITE" id="PS50977">
    <property type="entry name" value="HTH_TETR_2"/>
    <property type="match status" value="1"/>
</dbReference>
<dbReference type="Gene3D" id="1.10.10.60">
    <property type="entry name" value="Homeodomain-like"/>
    <property type="match status" value="1"/>
</dbReference>
<dbReference type="Pfam" id="PF17754">
    <property type="entry name" value="TetR_C_14"/>
    <property type="match status" value="1"/>
</dbReference>
<dbReference type="Pfam" id="PF00440">
    <property type="entry name" value="TetR_N"/>
    <property type="match status" value="1"/>
</dbReference>
<keyword evidence="2 4" id="KW-0238">DNA-binding</keyword>
<proteinExistence type="predicted"/>
<name>A0ABN0TWP9_9PSEU</name>
<evidence type="ECO:0000256" key="2">
    <source>
        <dbReference type="ARBA" id="ARBA00023125"/>
    </source>
</evidence>
<keyword evidence="1" id="KW-0805">Transcription regulation</keyword>
<keyword evidence="7" id="KW-1185">Reference proteome</keyword>
<evidence type="ECO:0000256" key="4">
    <source>
        <dbReference type="PROSITE-ProRule" id="PRU00335"/>
    </source>
</evidence>
<keyword evidence="3" id="KW-0804">Transcription</keyword>
<evidence type="ECO:0000313" key="6">
    <source>
        <dbReference type="EMBL" id="GAA0232136.1"/>
    </source>
</evidence>
<reference evidence="6 7" key="1">
    <citation type="journal article" date="2019" name="Int. J. Syst. Evol. Microbiol.">
        <title>The Global Catalogue of Microorganisms (GCM) 10K type strain sequencing project: providing services to taxonomists for standard genome sequencing and annotation.</title>
        <authorList>
            <consortium name="The Broad Institute Genomics Platform"/>
            <consortium name="The Broad Institute Genome Sequencing Center for Infectious Disease"/>
            <person name="Wu L."/>
            <person name="Ma J."/>
        </authorList>
    </citation>
    <scope>NUCLEOTIDE SEQUENCE [LARGE SCALE GENOMIC DNA]</scope>
    <source>
        <strain evidence="6 7">JCM 3380</strain>
    </source>
</reference>
<dbReference type="PANTHER" id="PTHR30055:SF238">
    <property type="entry name" value="MYCOFACTOCIN BIOSYNTHESIS TRANSCRIPTIONAL REGULATOR MFTR-RELATED"/>
    <property type="match status" value="1"/>
</dbReference>
<dbReference type="Proteomes" id="UP001500416">
    <property type="component" value="Unassembled WGS sequence"/>
</dbReference>
<evidence type="ECO:0000313" key="7">
    <source>
        <dbReference type="Proteomes" id="UP001500416"/>
    </source>
</evidence>
<dbReference type="SUPFAM" id="SSF46689">
    <property type="entry name" value="Homeodomain-like"/>
    <property type="match status" value="1"/>
</dbReference>